<dbReference type="SUPFAM" id="SSF46689">
    <property type="entry name" value="Homeodomain-like"/>
    <property type="match status" value="1"/>
</dbReference>
<name>A0A3E2MTM6_MYCMR</name>
<dbReference type="InterPro" id="IPR009057">
    <property type="entry name" value="Homeodomain-like_sf"/>
</dbReference>
<dbReference type="InterPro" id="IPR050109">
    <property type="entry name" value="HTH-type_TetR-like_transc_reg"/>
</dbReference>
<dbReference type="Gene3D" id="1.10.357.10">
    <property type="entry name" value="Tetracycline Repressor, domain 2"/>
    <property type="match status" value="1"/>
</dbReference>
<keyword evidence="3" id="KW-0804">Transcription</keyword>
<dbReference type="PANTHER" id="PTHR30055:SF234">
    <property type="entry name" value="HTH-TYPE TRANSCRIPTIONAL REGULATOR BETI"/>
    <property type="match status" value="1"/>
</dbReference>
<evidence type="ECO:0000313" key="7">
    <source>
        <dbReference type="Proteomes" id="UP000257451"/>
    </source>
</evidence>
<dbReference type="PROSITE" id="PS50977">
    <property type="entry name" value="HTH_TETR_2"/>
    <property type="match status" value="1"/>
</dbReference>
<proteinExistence type="predicted"/>
<feature type="DNA-binding region" description="H-T-H motif" evidence="4">
    <location>
        <begin position="32"/>
        <end position="51"/>
    </location>
</feature>
<sequence>MPTAAERGTQTRAALMAAAVAVIAERGWGAATTRMVAERAGLPPGLVHYHFASVNDLLIDAALQTAREEAAQVLDGLAGDSPSQGIDRLIDAVSSYDVDDRNQNPAILVFSEMLLAATRYERLRMGLAEILGDYRSALRQWLADQGGAIDPEATAALMFAAIDGLVLHRVIDPRLRTLAIRPALRRLAGLPTAQTDERTPP</sequence>
<dbReference type="PRINTS" id="PR00455">
    <property type="entry name" value="HTHTETR"/>
</dbReference>
<dbReference type="Proteomes" id="UP000257451">
    <property type="component" value="Unassembled WGS sequence"/>
</dbReference>
<dbReference type="Pfam" id="PF17940">
    <property type="entry name" value="TetR_C_31"/>
    <property type="match status" value="1"/>
</dbReference>
<evidence type="ECO:0000256" key="2">
    <source>
        <dbReference type="ARBA" id="ARBA00023125"/>
    </source>
</evidence>
<comment type="caution">
    <text evidence="6">The sequence shown here is derived from an EMBL/GenBank/DDBJ whole genome shotgun (WGS) entry which is preliminary data.</text>
</comment>
<dbReference type="AlphaFoldDB" id="A0A3E2MTM6"/>
<evidence type="ECO:0000256" key="1">
    <source>
        <dbReference type="ARBA" id="ARBA00023015"/>
    </source>
</evidence>
<keyword evidence="1" id="KW-0805">Transcription regulation</keyword>
<dbReference type="EMBL" id="PEDF01000115">
    <property type="protein sequence ID" value="RFZ38638.1"/>
    <property type="molecule type" value="Genomic_DNA"/>
</dbReference>
<organism evidence="6 7">
    <name type="scientific">Mycobacterium marinum</name>
    <dbReference type="NCBI Taxonomy" id="1781"/>
    <lineage>
        <taxon>Bacteria</taxon>
        <taxon>Bacillati</taxon>
        <taxon>Actinomycetota</taxon>
        <taxon>Actinomycetes</taxon>
        <taxon>Mycobacteriales</taxon>
        <taxon>Mycobacteriaceae</taxon>
        <taxon>Mycobacterium</taxon>
        <taxon>Mycobacterium ulcerans group</taxon>
    </lineage>
</organism>
<evidence type="ECO:0000256" key="3">
    <source>
        <dbReference type="ARBA" id="ARBA00023163"/>
    </source>
</evidence>
<keyword evidence="2 4" id="KW-0238">DNA-binding</keyword>
<dbReference type="InterPro" id="IPR041583">
    <property type="entry name" value="TetR_C_31"/>
</dbReference>
<dbReference type="RefSeq" id="WP_117429765.1">
    <property type="nucleotide sequence ID" value="NZ_BQLC01000018.1"/>
</dbReference>
<dbReference type="InterPro" id="IPR036271">
    <property type="entry name" value="Tet_transcr_reg_TetR-rel_C_sf"/>
</dbReference>
<dbReference type="GO" id="GO:0000976">
    <property type="term" value="F:transcription cis-regulatory region binding"/>
    <property type="evidence" value="ECO:0007669"/>
    <property type="project" value="TreeGrafter"/>
</dbReference>
<dbReference type="PANTHER" id="PTHR30055">
    <property type="entry name" value="HTH-TYPE TRANSCRIPTIONAL REGULATOR RUTR"/>
    <property type="match status" value="1"/>
</dbReference>
<protein>
    <submittedName>
        <fullName evidence="6">HTH-type transcriptional regulator BetI</fullName>
    </submittedName>
</protein>
<evidence type="ECO:0000256" key="4">
    <source>
        <dbReference type="PROSITE-ProRule" id="PRU00335"/>
    </source>
</evidence>
<evidence type="ECO:0000259" key="5">
    <source>
        <dbReference type="PROSITE" id="PS50977"/>
    </source>
</evidence>
<dbReference type="SUPFAM" id="SSF48498">
    <property type="entry name" value="Tetracyclin repressor-like, C-terminal domain"/>
    <property type="match status" value="1"/>
</dbReference>
<dbReference type="Pfam" id="PF00440">
    <property type="entry name" value="TetR_N"/>
    <property type="match status" value="1"/>
</dbReference>
<feature type="domain" description="HTH tetR-type" evidence="5">
    <location>
        <begin position="9"/>
        <end position="69"/>
    </location>
</feature>
<gene>
    <name evidence="6" type="primary">betI_15</name>
    <name evidence="6" type="ORF">DAVIS_03471</name>
</gene>
<evidence type="ECO:0000313" key="6">
    <source>
        <dbReference type="EMBL" id="RFZ38638.1"/>
    </source>
</evidence>
<dbReference type="GO" id="GO:0003700">
    <property type="term" value="F:DNA-binding transcription factor activity"/>
    <property type="evidence" value="ECO:0007669"/>
    <property type="project" value="TreeGrafter"/>
</dbReference>
<accession>A0A3E2MTM6</accession>
<dbReference type="InterPro" id="IPR001647">
    <property type="entry name" value="HTH_TetR"/>
</dbReference>
<reference evidence="6 7" key="1">
    <citation type="journal article" date="2018" name="Sci. Rep.">
        <title>Extensive genomic diversity among Mycobacterium marinum strains revealed by whole genome sequencing.</title>
        <authorList>
            <person name="Das S."/>
            <person name="Pettersson B.M."/>
            <person name="Behra P.R."/>
            <person name="Mallick A."/>
            <person name="Cheramie M."/>
            <person name="Ramesh M."/>
            <person name="Shirreff L."/>
            <person name="DuCote T."/>
            <person name="Dasgupta S."/>
            <person name="Ennis D.G."/>
            <person name="Kirsebom L.A."/>
        </authorList>
    </citation>
    <scope>NUCLEOTIDE SEQUENCE [LARGE SCALE GENOMIC DNA]</scope>
    <source>
        <strain evidence="6 7">Davis1</strain>
    </source>
</reference>